<keyword evidence="2" id="KW-1185">Reference proteome</keyword>
<evidence type="ECO:0000313" key="2">
    <source>
        <dbReference type="Proteomes" id="UP000282195"/>
    </source>
</evidence>
<dbReference type="EMBL" id="CP032694">
    <property type="protein sequence ID" value="AYG58001.1"/>
    <property type="molecule type" value="Genomic_DNA"/>
</dbReference>
<dbReference type="RefSeq" id="WP_120703089.1">
    <property type="nucleotide sequence ID" value="NZ_CP032694.1"/>
</dbReference>
<organism evidence="1 2">
    <name type="scientific">Rhizobium jaguaris</name>
    <dbReference type="NCBI Taxonomy" id="1312183"/>
    <lineage>
        <taxon>Bacteria</taxon>
        <taxon>Pseudomonadati</taxon>
        <taxon>Pseudomonadota</taxon>
        <taxon>Alphaproteobacteria</taxon>
        <taxon>Hyphomicrobiales</taxon>
        <taxon>Rhizobiaceae</taxon>
        <taxon>Rhizobium/Agrobacterium group</taxon>
        <taxon>Rhizobium</taxon>
    </lineage>
</organism>
<gene>
    <name evidence="1" type="ORF">CCGE525_03605</name>
</gene>
<proteinExistence type="predicted"/>
<evidence type="ECO:0000313" key="1">
    <source>
        <dbReference type="EMBL" id="AYG58001.1"/>
    </source>
</evidence>
<dbReference type="KEGG" id="rjg:CCGE525_03605"/>
<name>A0A387FQE8_9HYPH</name>
<dbReference type="AlphaFoldDB" id="A0A387FQE8"/>
<reference evidence="1 2" key="1">
    <citation type="submission" date="2018-10" db="EMBL/GenBank/DDBJ databases">
        <title>Rhizobium etli, R. leguminosarum and a new Rhizobium genospecies from Phaseolus dumosus.</title>
        <authorList>
            <person name="Ramirez-Puebla S.T."/>
            <person name="Rogel-Hernandez M.A."/>
            <person name="Guerrero G."/>
            <person name="Ormeno-Orrillo E."/>
            <person name="Martinez-Romero J.C."/>
            <person name="Negrete-Yankelevich S."/>
            <person name="Martinez-Romero E."/>
        </authorList>
    </citation>
    <scope>NUCLEOTIDE SEQUENCE [LARGE SCALE GENOMIC DNA]</scope>
    <source>
        <strain evidence="1 2">CCGE525</strain>
    </source>
</reference>
<accession>A0A387FQE8</accession>
<dbReference type="Proteomes" id="UP000282195">
    <property type="component" value="Chromosome"/>
</dbReference>
<sequence>MRKDDRYDAFYETYANEVHRISGKSADDPRITDLMEQEPLRRAYRDGVDPLALAAHFCHEHGHTERFPTYESYFTAFANELKRFAADTAQLSGWLAKADPARINSSFECGVHPRLAADGYYRFVSQR</sequence>
<protein>
    <submittedName>
        <fullName evidence="1">Uncharacterized protein</fullName>
    </submittedName>
</protein>
<dbReference type="OrthoDB" id="8480180at2"/>